<feature type="chain" id="PRO_5043486021" evidence="2">
    <location>
        <begin position="25"/>
        <end position="466"/>
    </location>
</feature>
<sequence>MAAGASGAAFALLSYCLLLNILKPDDVVWTQNSSDINYQRHANNSIFAFEDLSHKQTNHVKAKVGFGKYALAMAFIYPSLYKRLTKRMKPPARLQVTRTLIIAICLMISGDIHPCPGPSRATLQEQINTLTEGLTLHSVTEHTWNTGGEAHAVAGTPEVWSTGALPWGNQSRNASLAVRPAGALLERARGTDCSWRLDCGGSTGAWSDGIHLCHTGRQLKVSPVPRTPQVHATAARRLIATEQDGGRPCAVDTVVEFPDVPRRDVEIKRRLVVDVDSRVSDEMSMSSLSVSGMSRGPESAQSSTVTSTVRRVRRKDARISTKKTKGGGLNTPQAMVNTFDNAKVDKTTVKANRGRAAPRQTATTAKPPAARLHKQQAPNKGRNLARHLQRPADTRQQQTSAGFRCAKTPEFENLNFRPILRHNNQSQKAVKLLKWQSLFKTAGGGFELSSNTRPGKVNDACFQRLS</sequence>
<evidence type="ECO:0000256" key="1">
    <source>
        <dbReference type="SAM" id="MobiDB-lite"/>
    </source>
</evidence>
<name>A0AAW0NFP1_9GOBI</name>
<keyword evidence="4" id="KW-1185">Reference proteome</keyword>
<comment type="caution">
    <text evidence="3">The sequence shown here is derived from an EMBL/GenBank/DDBJ whole genome shotgun (WGS) entry which is preliminary data.</text>
</comment>
<proteinExistence type="predicted"/>
<evidence type="ECO:0000313" key="4">
    <source>
        <dbReference type="Proteomes" id="UP001460270"/>
    </source>
</evidence>
<feature type="signal peptide" evidence="2">
    <location>
        <begin position="1"/>
        <end position="24"/>
    </location>
</feature>
<accession>A0AAW0NFP1</accession>
<dbReference type="Proteomes" id="UP001460270">
    <property type="component" value="Unassembled WGS sequence"/>
</dbReference>
<keyword evidence="2" id="KW-0732">Signal</keyword>
<evidence type="ECO:0000256" key="2">
    <source>
        <dbReference type="SAM" id="SignalP"/>
    </source>
</evidence>
<organism evidence="3 4">
    <name type="scientific">Mugilogobius chulae</name>
    <name type="common">yellowstripe goby</name>
    <dbReference type="NCBI Taxonomy" id="88201"/>
    <lineage>
        <taxon>Eukaryota</taxon>
        <taxon>Metazoa</taxon>
        <taxon>Chordata</taxon>
        <taxon>Craniata</taxon>
        <taxon>Vertebrata</taxon>
        <taxon>Euteleostomi</taxon>
        <taxon>Actinopterygii</taxon>
        <taxon>Neopterygii</taxon>
        <taxon>Teleostei</taxon>
        <taxon>Neoteleostei</taxon>
        <taxon>Acanthomorphata</taxon>
        <taxon>Gobiaria</taxon>
        <taxon>Gobiiformes</taxon>
        <taxon>Gobioidei</taxon>
        <taxon>Gobiidae</taxon>
        <taxon>Gobionellinae</taxon>
        <taxon>Mugilogobius</taxon>
    </lineage>
</organism>
<gene>
    <name evidence="3" type="ORF">WMY93_019561</name>
</gene>
<protein>
    <submittedName>
        <fullName evidence="3">Uncharacterized protein</fullName>
    </submittedName>
</protein>
<reference evidence="4" key="1">
    <citation type="submission" date="2024-04" db="EMBL/GenBank/DDBJ databases">
        <title>Salinicola lusitanus LLJ914,a marine bacterium isolated from the Okinawa Trough.</title>
        <authorList>
            <person name="Li J."/>
        </authorList>
    </citation>
    <scope>NUCLEOTIDE SEQUENCE [LARGE SCALE GENOMIC DNA]</scope>
</reference>
<evidence type="ECO:0000313" key="3">
    <source>
        <dbReference type="EMBL" id="KAK7898708.1"/>
    </source>
</evidence>
<feature type="compositionally biased region" description="Low complexity" evidence="1">
    <location>
        <begin position="284"/>
        <end position="309"/>
    </location>
</feature>
<dbReference type="AlphaFoldDB" id="A0AAW0NFP1"/>
<feature type="region of interest" description="Disordered" evidence="1">
    <location>
        <begin position="351"/>
        <end position="401"/>
    </location>
</feature>
<feature type="region of interest" description="Disordered" evidence="1">
    <location>
        <begin position="284"/>
        <end position="314"/>
    </location>
</feature>
<dbReference type="EMBL" id="JBBPFD010000014">
    <property type="protein sequence ID" value="KAK7898708.1"/>
    <property type="molecule type" value="Genomic_DNA"/>
</dbReference>